<evidence type="ECO:0000313" key="20">
    <source>
        <dbReference type="Proteomes" id="UP000789405"/>
    </source>
</evidence>
<evidence type="ECO:0000256" key="10">
    <source>
        <dbReference type="ARBA" id="ARBA00022753"/>
    </source>
</evidence>
<dbReference type="PANTHER" id="PTHR15664">
    <property type="entry name" value="C20ORF30 PROTEIN"/>
    <property type="match status" value="1"/>
</dbReference>
<comment type="caution">
    <text evidence="19">The sequence shown here is derived from an EMBL/GenBank/DDBJ whole genome shotgun (WGS) entry which is preliminary data.</text>
</comment>
<keyword evidence="10" id="KW-0967">Endosome</keyword>
<feature type="transmembrane region" description="Helical" evidence="18">
    <location>
        <begin position="84"/>
        <end position="106"/>
    </location>
</feature>
<comment type="subcellular location">
    <subcellularLocation>
        <location evidence="5">Cytoplasmic vesicle</location>
        <location evidence="5">Autophagosome</location>
    </subcellularLocation>
    <subcellularLocation>
        <location evidence="3">Cytoplasmic vesicle</location>
        <location evidence="3">Secretory vesicle</location>
        <location evidence="3">Synaptic vesicle</location>
    </subcellularLocation>
    <subcellularLocation>
        <location evidence="4">Early endosome</location>
    </subcellularLocation>
    <subcellularLocation>
        <location evidence="6">Golgi apparatus</location>
        <location evidence="6">trans-Golgi network</location>
    </subcellularLocation>
    <subcellularLocation>
        <location evidence="7">Late endosome</location>
    </subcellularLocation>
    <subcellularLocation>
        <location evidence="1">Membrane</location>
        <topology evidence="1">Multi-pass membrane protein</topology>
    </subcellularLocation>
    <subcellularLocation>
        <location evidence="2">Recycling endosome</location>
    </subcellularLocation>
</comment>
<evidence type="ECO:0000256" key="9">
    <source>
        <dbReference type="ARBA" id="ARBA00022692"/>
    </source>
</evidence>
<dbReference type="InterPro" id="IPR044234">
    <property type="entry name" value="TMEM230"/>
</dbReference>
<feature type="transmembrane region" description="Helical" evidence="18">
    <location>
        <begin position="47"/>
        <end position="72"/>
    </location>
</feature>
<evidence type="ECO:0000256" key="3">
    <source>
        <dbReference type="ARBA" id="ARBA00004234"/>
    </source>
</evidence>
<proteinExistence type="inferred from homology"/>
<sequence length="121" mass="13677">LTTLNMRGFRGFRGFRSSRTYINLQDDAGFTDAQFRNPANPIPWNSIILAAVLFVLGSLGIILGSLILTGIISSEAWLDRGKPFIFLGSLLFIPGFYHVRLAYYAFKGYEGYDFNQIPDWD</sequence>
<protein>
    <recommendedName>
        <fullName evidence="17">Transmembrane protein 230</fullName>
    </recommendedName>
</protein>
<keyword evidence="9 18" id="KW-0812">Transmembrane</keyword>
<name>A0A9N9IRR1_9GLOM</name>
<evidence type="ECO:0000256" key="18">
    <source>
        <dbReference type="SAM" id="Phobius"/>
    </source>
</evidence>
<evidence type="ECO:0000256" key="14">
    <source>
        <dbReference type="ARBA" id="ARBA00023136"/>
    </source>
</evidence>
<keyword evidence="15" id="KW-0968">Cytoplasmic vesicle</keyword>
<evidence type="ECO:0000256" key="6">
    <source>
        <dbReference type="ARBA" id="ARBA00004601"/>
    </source>
</evidence>
<comment type="function">
    <text evidence="16">Involved in trafficking and recycling of synaptic vesicles.</text>
</comment>
<evidence type="ECO:0000256" key="8">
    <source>
        <dbReference type="ARBA" id="ARBA00007743"/>
    </source>
</evidence>
<keyword evidence="20" id="KW-1185">Reference proteome</keyword>
<evidence type="ECO:0000256" key="17">
    <source>
        <dbReference type="ARBA" id="ARBA00024088"/>
    </source>
</evidence>
<evidence type="ECO:0000256" key="16">
    <source>
        <dbReference type="ARBA" id="ARBA00024003"/>
    </source>
</evidence>
<dbReference type="GO" id="GO:0005770">
    <property type="term" value="C:late endosome"/>
    <property type="evidence" value="ECO:0007669"/>
    <property type="project" value="UniProtKB-SubCell"/>
</dbReference>
<comment type="similarity">
    <text evidence="8">Belongs to the TMEM134/TMEM230 family.</text>
</comment>
<keyword evidence="11 18" id="KW-1133">Transmembrane helix</keyword>
<dbReference type="Proteomes" id="UP000789405">
    <property type="component" value="Unassembled WGS sequence"/>
</dbReference>
<feature type="non-terminal residue" evidence="19">
    <location>
        <position position="121"/>
    </location>
</feature>
<keyword evidence="14 18" id="KW-0472">Membrane</keyword>
<accession>A0A9N9IRR1</accession>
<dbReference type="AlphaFoldDB" id="A0A9N9IRR1"/>
<evidence type="ECO:0000256" key="12">
    <source>
        <dbReference type="ARBA" id="ARBA00023018"/>
    </source>
</evidence>
<dbReference type="InterPro" id="IPR008590">
    <property type="entry name" value="TMEM_230/134"/>
</dbReference>
<evidence type="ECO:0000256" key="11">
    <source>
        <dbReference type="ARBA" id="ARBA00022989"/>
    </source>
</evidence>
<keyword evidence="13" id="KW-0333">Golgi apparatus</keyword>
<dbReference type="GO" id="GO:0016020">
    <property type="term" value="C:membrane"/>
    <property type="evidence" value="ECO:0007669"/>
    <property type="project" value="UniProtKB-SubCell"/>
</dbReference>
<evidence type="ECO:0000256" key="13">
    <source>
        <dbReference type="ARBA" id="ARBA00023034"/>
    </source>
</evidence>
<evidence type="ECO:0000256" key="15">
    <source>
        <dbReference type="ARBA" id="ARBA00023329"/>
    </source>
</evidence>
<dbReference type="EMBL" id="CAJVPY010014691">
    <property type="protein sequence ID" value="CAG8747819.1"/>
    <property type="molecule type" value="Genomic_DNA"/>
</dbReference>
<evidence type="ECO:0000256" key="7">
    <source>
        <dbReference type="ARBA" id="ARBA00004603"/>
    </source>
</evidence>
<evidence type="ECO:0000256" key="5">
    <source>
        <dbReference type="ARBA" id="ARBA00004419"/>
    </source>
</evidence>
<evidence type="ECO:0000313" key="19">
    <source>
        <dbReference type="EMBL" id="CAG8747819.1"/>
    </source>
</evidence>
<dbReference type="GO" id="GO:0055037">
    <property type="term" value="C:recycling endosome"/>
    <property type="evidence" value="ECO:0007669"/>
    <property type="project" value="UniProtKB-SubCell"/>
</dbReference>
<evidence type="ECO:0000256" key="2">
    <source>
        <dbReference type="ARBA" id="ARBA00004172"/>
    </source>
</evidence>
<dbReference type="OrthoDB" id="5597044at2759"/>
<gene>
    <name evidence="19" type="ORF">DERYTH_LOCUS16599</name>
</gene>
<dbReference type="Pfam" id="PF05915">
    <property type="entry name" value="TMEM_230_134"/>
    <property type="match status" value="1"/>
</dbReference>
<evidence type="ECO:0000256" key="1">
    <source>
        <dbReference type="ARBA" id="ARBA00004141"/>
    </source>
</evidence>
<keyword evidence="12" id="KW-0770">Synapse</keyword>
<dbReference type="GO" id="GO:0005794">
    <property type="term" value="C:Golgi apparatus"/>
    <property type="evidence" value="ECO:0007669"/>
    <property type="project" value="UniProtKB-SubCell"/>
</dbReference>
<dbReference type="GO" id="GO:0005776">
    <property type="term" value="C:autophagosome"/>
    <property type="evidence" value="ECO:0007669"/>
    <property type="project" value="UniProtKB-SubCell"/>
</dbReference>
<dbReference type="GO" id="GO:0005769">
    <property type="term" value="C:early endosome"/>
    <property type="evidence" value="ECO:0007669"/>
    <property type="project" value="UniProtKB-SubCell"/>
</dbReference>
<reference evidence="19" key="1">
    <citation type="submission" date="2021-06" db="EMBL/GenBank/DDBJ databases">
        <authorList>
            <person name="Kallberg Y."/>
            <person name="Tangrot J."/>
            <person name="Rosling A."/>
        </authorList>
    </citation>
    <scope>NUCLEOTIDE SEQUENCE</scope>
    <source>
        <strain evidence="19">MA453B</strain>
    </source>
</reference>
<organism evidence="19 20">
    <name type="scientific">Dentiscutata erythropus</name>
    <dbReference type="NCBI Taxonomy" id="1348616"/>
    <lineage>
        <taxon>Eukaryota</taxon>
        <taxon>Fungi</taxon>
        <taxon>Fungi incertae sedis</taxon>
        <taxon>Mucoromycota</taxon>
        <taxon>Glomeromycotina</taxon>
        <taxon>Glomeromycetes</taxon>
        <taxon>Diversisporales</taxon>
        <taxon>Gigasporaceae</taxon>
        <taxon>Dentiscutata</taxon>
    </lineage>
</organism>
<evidence type="ECO:0000256" key="4">
    <source>
        <dbReference type="ARBA" id="ARBA00004412"/>
    </source>
</evidence>
<dbReference type="PANTHER" id="PTHR15664:SF6">
    <property type="entry name" value="TRANSMEMBRANE PROTEIN 230"/>
    <property type="match status" value="1"/>
</dbReference>